<dbReference type="OrthoDB" id="654178at2"/>
<feature type="chain" id="PRO_5016006812" evidence="1">
    <location>
        <begin position="25"/>
        <end position="321"/>
    </location>
</feature>
<sequence>MRNRMLRGILALGFSIAAFTQVKAQSPQEMIEPRGFSIGTNFGLSDMWGDVGTKSIVDHYNNDKYWKKPMFMGGLYVRYTIHPAVALRMGVNYGTLYATDQWNEHASNKATDVSNDAYQRYTRNQDAKTNVWEGNLLVEINPFRFNVESGLAKKRFQPYLLAGIGAFHYRTFSSDIDRVTRESKWVDITDLHVEGQGWKFDGAPKVSSPWQMSVPLGAGVRWDIGNQLGLGIEYMWRLTFTDYLDGVSDRYIDPSLYAQNLPADKAVLASEIADKSWAIKDPNYKHQPGDLRGNKGNNDSYSTISITFFYKIKKRTMAWWH</sequence>
<keyword evidence="3" id="KW-1185">Reference proteome</keyword>
<gene>
    <name evidence="2" type="ORF">DN068_09620</name>
</gene>
<evidence type="ECO:0000313" key="3">
    <source>
        <dbReference type="Proteomes" id="UP000248745"/>
    </source>
</evidence>
<accession>A0A2W2ACZ9</accession>
<feature type="signal peptide" evidence="1">
    <location>
        <begin position="1"/>
        <end position="24"/>
    </location>
</feature>
<dbReference type="InterPro" id="IPR011250">
    <property type="entry name" value="OMP/PagP_B-barrel"/>
</dbReference>
<dbReference type="SUPFAM" id="SSF56925">
    <property type="entry name" value="OMPA-like"/>
    <property type="match status" value="1"/>
</dbReference>
<organism evidence="2 3">
    <name type="scientific">Taibaiella soli</name>
    <dbReference type="NCBI Taxonomy" id="1649169"/>
    <lineage>
        <taxon>Bacteria</taxon>
        <taxon>Pseudomonadati</taxon>
        <taxon>Bacteroidota</taxon>
        <taxon>Chitinophagia</taxon>
        <taxon>Chitinophagales</taxon>
        <taxon>Chitinophagaceae</taxon>
        <taxon>Taibaiella</taxon>
    </lineage>
</organism>
<evidence type="ECO:0000256" key="1">
    <source>
        <dbReference type="SAM" id="SignalP"/>
    </source>
</evidence>
<comment type="caution">
    <text evidence="2">The sequence shown here is derived from an EMBL/GenBank/DDBJ whole genome shotgun (WGS) entry which is preliminary data.</text>
</comment>
<protein>
    <submittedName>
        <fullName evidence="2">Uncharacterized protein</fullName>
    </submittedName>
</protein>
<reference evidence="2 3" key="1">
    <citation type="submission" date="2018-06" db="EMBL/GenBank/DDBJ databases">
        <title>Mucibacter soli gen. nov., sp. nov., a new member of the family Chitinophagaceae producing mucin.</title>
        <authorList>
            <person name="Kim M.-K."/>
            <person name="Park S."/>
            <person name="Kim T.-S."/>
            <person name="Joung Y."/>
            <person name="Han J.-H."/>
            <person name="Kim S.B."/>
        </authorList>
    </citation>
    <scope>NUCLEOTIDE SEQUENCE [LARGE SCALE GENOMIC DNA]</scope>
    <source>
        <strain evidence="2 3">R1-15</strain>
    </source>
</reference>
<dbReference type="RefSeq" id="WP_110998698.1">
    <property type="nucleotide sequence ID" value="NZ_QKTW01000015.1"/>
</dbReference>
<dbReference type="Gene3D" id="2.40.160.20">
    <property type="match status" value="1"/>
</dbReference>
<dbReference type="EMBL" id="QKTW01000015">
    <property type="protein sequence ID" value="PZF73121.1"/>
    <property type="molecule type" value="Genomic_DNA"/>
</dbReference>
<proteinExistence type="predicted"/>
<keyword evidence="1" id="KW-0732">Signal</keyword>
<dbReference type="Proteomes" id="UP000248745">
    <property type="component" value="Unassembled WGS sequence"/>
</dbReference>
<name>A0A2W2ACZ9_9BACT</name>
<evidence type="ECO:0000313" key="2">
    <source>
        <dbReference type="EMBL" id="PZF73121.1"/>
    </source>
</evidence>
<dbReference type="AlphaFoldDB" id="A0A2W2ACZ9"/>